<evidence type="ECO:0000313" key="2">
    <source>
        <dbReference type="Proteomes" id="UP001243364"/>
    </source>
</evidence>
<accession>A0ABU0Q5Y8</accession>
<comment type="caution">
    <text evidence="1">The sequence shown here is derived from an EMBL/GenBank/DDBJ whole genome shotgun (WGS) entry which is preliminary data.</text>
</comment>
<dbReference type="EMBL" id="JAUSYA010000001">
    <property type="protein sequence ID" value="MDQ0685275.1"/>
    <property type="molecule type" value="Genomic_DNA"/>
</dbReference>
<sequence length="143" mass="15919">MPDQPKVHVGKVFEAARGPLRAMDGFAALNQIVEAARECIHVHEVESTKRARIEAYEATEVARIRAAEAILRDYFAQAFAERHHLYEEMFARLDTALENGDGEVLHTVVRGIVDIAKSSPLADIGDLSQVRAALDDPDQIWDL</sequence>
<dbReference type="Proteomes" id="UP001243364">
    <property type="component" value="Unassembled WGS sequence"/>
</dbReference>
<keyword evidence="2" id="KW-1185">Reference proteome</keyword>
<proteinExistence type="predicted"/>
<gene>
    <name evidence="1" type="ORF">QFZ56_004238</name>
</gene>
<evidence type="ECO:0000313" key="1">
    <source>
        <dbReference type="EMBL" id="MDQ0685275.1"/>
    </source>
</evidence>
<name>A0ABU0Q5Y8_STRAH</name>
<protein>
    <submittedName>
        <fullName evidence="1">Uncharacterized protein</fullName>
    </submittedName>
</protein>
<reference evidence="1 2" key="1">
    <citation type="submission" date="2023-07" db="EMBL/GenBank/DDBJ databases">
        <title>Comparative genomics of wheat-associated soil bacteria to identify genetic determinants of phenazine resistance.</title>
        <authorList>
            <person name="Mouncey N."/>
        </authorList>
    </citation>
    <scope>NUCLEOTIDE SEQUENCE [LARGE SCALE GENOMIC DNA]</scope>
    <source>
        <strain evidence="1 2">W4I19-2</strain>
    </source>
</reference>
<organism evidence="1 2">
    <name type="scientific">Streptomyces achromogenes</name>
    <dbReference type="NCBI Taxonomy" id="67255"/>
    <lineage>
        <taxon>Bacteria</taxon>
        <taxon>Bacillati</taxon>
        <taxon>Actinomycetota</taxon>
        <taxon>Actinomycetes</taxon>
        <taxon>Kitasatosporales</taxon>
        <taxon>Streptomycetaceae</taxon>
        <taxon>Streptomyces</taxon>
    </lineage>
</organism>
<dbReference type="RefSeq" id="WP_307044886.1">
    <property type="nucleotide sequence ID" value="NZ_JAUSYA010000001.1"/>
</dbReference>